<name>A0ABV8SU76_9GAMM</name>
<dbReference type="HAMAP" id="MF_01251">
    <property type="entry name" value="UPF0313"/>
    <property type="match status" value="1"/>
</dbReference>
<feature type="region of interest" description="Disordered" evidence="7">
    <location>
        <begin position="766"/>
        <end position="887"/>
    </location>
</feature>
<dbReference type="PANTHER" id="PTHR32331:SF0">
    <property type="entry name" value="UPF0313 PROTEIN YGIQ"/>
    <property type="match status" value="1"/>
</dbReference>
<dbReference type="InterPro" id="IPR007197">
    <property type="entry name" value="rSAM"/>
</dbReference>
<dbReference type="InterPro" id="IPR023404">
    <property type="entry name" value="rSAM_horseshoe"/>
</dbReference>
<organism evidence="9 10">
    <name type="scientific">Steroidobacter flavus</name>
    <dbReference type="NCBI Taxonomy" id="1842136"/>
    <lineage>
        <taxon>Bacteria</taxon>
        <taxon>Pseudomonadati</taxon>
        <taxon>Pseudomonadota</taxon>
        <taxon>Gammaproteobacteria</taxon>
        <taxon>Steroidobacterales</taxon>
        <taxon>Steroidobacteraceae</taxon>
        <taxon>Steroidobacter</taxon>
    </lineage>
</organism>
<keyword evidence="10" id="KW-1185">Reference proteome</keyword>
<dbReference type="EMBL" id="JBHSDU010000003">
    <property type="protein sequence ID" value="MFC4310074.1"/>
    <property type="molecule type" value="Genomic_DNA"/>
</dbReference>
<dbReference type="InterPro" id="IPR013704">
    <property type="entry name" value="UPF0313_N"/>
</dbReference>
<dbReference type="InterPro" id="IPR022946">
    <property type="entry name" value="UPF0313"/>
</dbReference>
<dbReference type="Pfam" id="PF08497">
    <property type="entry name" value="Radical_SAM_N"/>
    <property type="match status" value="1"/>
</dbReference>
<dbReference type="SMART" id="SM00729">
    <property type="entry name" value="Elp3"/>
    <property type="match status" value="1"/>
</dbReference>
<feature type="binding site" evidence="6">
    <location>
        <position position="474"/>
    </location>
    <ligand>
        <name>[4Fe-4S] cluster</name>
        <dbReference type="ChEBI" id="CHEBI:49883"/>
        <note>4Fe-4S-S-AdoMet</note>
    </ligand>
</feature>
<dbReference type="InterPro" id="IPR006638">
    <property type="entry name" value="Elp3/MiaA/NifB-like_rSAM"/>
</dbReference>
<dbReference type="NCBIfam" id="TIGR03904">
    <property type="entry name" value="SAM_YgiQ"/>
    <property type="match status" value="1"/>
</dbReference>
<gene>
    <name evidence="9" type="ORF">ACFPN2_13370</name>
</gene>
<dbReference type="RefSeq" id="WP_380597269.1">
    <property type="nucleotide sequence ID" value="NZ_JBHSDU010000003.1"/>
</dbReference>
<dbReference type="SUPFAM" id="SSF102114">
    <property type="entry name" value="Radical SAM enzymes"/>
    <property type="match status" value="1"/>
</dbReference>
<dbReference type="Proteomes" id="UP001595904">
    <property type="component" value="Unassembled WGS sequence"/>
</dbReference>
<proteinExistence type="inferred from homology"/>
<dbReference type="Gene3D" id="3.80.30.20">
    <property type="entry name" value="tm_1862 like domain"/>
    <property type="match status" value="1"/>
</dbReference>
<feature type="region of interest" description="Disordered" evidence="7">
    <location>
        <begin position="269"/>
        <end position="314"/>
    </location>
</feature>
<feature type="region of interest" description="Disordered" evidence="7">
    <location>
        <begin position="226"/>
        <end position="252"/>
    </location>
</feature>
<dbReference type="SFLD" id="SFLDG01069">
    <property type="entry name" value="UPF0313"/>
    <property type="match status" value="1"/>
</dbReference>
<evidence type="ECO:0000313" key="9">
    <source>
        <dbReference type="EMBL" id="MFC4310074.1"/>
    </source>
</evidence>
<reference evidence="10" key="1">
    <citation type="journal article" date="2019" name="Int. J. Syst. Evol. Microbiol.">
        <title>The Global Catalogue of Microorganisms (GCM) 10K type strain sequencing project: providing services to taxonomists for standard genome sequencing and annotation.</title>
        <authorList>
            <consortium name="The Broad Institute Genomics Platform"/>
            <consortium name="The Broad Institute Genome Sequencing Center for Infectious Disease"/>
            <person name="Wu L."/>
            <person name="Ma J."/>
        </authorList>
    </citation>
    <scope>NUCLEOTIDE SEQUENCE [LARGE SCALE GENOMIC DNA]</scope>
    <source>
        <strain evidence="10">CGMCC 1.10759</strain>
    </source>
</reference>
<evidence type="ECO:0000259" key="8">
    <source>
        <dbReference type="PROSITE" id="PS51918"/>
    </source>
</evidence>
<evidence type="ECO:0000256" key="5">
    <source>
        <dbReference type="ARBA" id="ARBA00023014"/>
    </source>
</evidence>
<dbReference type="PROSITE" id="PS01278">
    <property type="entry name" value="MTTASE_RADICAL"/>
    <property type="match status" value="1"/>
</dbReference>
<feature type="compositionally biased region" description="Low complexity" evidence="7">
    <location>
        <begin position="269"/>
        <end position="297"/>
    </location>
</feature>
<dbReference type="Pfam" id="PF04055">
    <property type="entry name" value="Radical_SAM"/>
    <property type="match status" value="1"/>
</dbReference>
<comment type="similarity">
    <text evidence="6">Belongs to the UPF0313 family.</text>
</comment>
<dbReference type="Pfam" id="PF11842">
    <property type="entry name" value="DUF3362"/>
    <property type="match status" value="1"/>
</dbReference>
<dbReference type="PANTHER" id="PTHR32331">
    <property type="entry name" value="UPF0313 PROTEIN YGIQ"/>
    <property type="match status" value="1"/>
</dbReference>
<feature type="compositionally biased region" description="Basic and acidic residues" evidence="7">
    <location>
        <begin position="786"/>
        <end position="795"/>
    </location>
</feature>
<evidence type="ECO:0000256" key="7">
    <source>
        <dbReference type="SAM" id="MobiDB-lite"/>
    </source>
</evidence>
<dbReference type="InterPro" id="IPR058240">
    <property type="entry name" value="rSAM_sf"/>
</dbReference>
<keyword evidence="1 6" id="KW-0004">4Fe-4S</keyword>
<accession>A0ABV8SU76</accession>
<keyword evidence="2 6" id="KW-0949">S-adenosyl-L-methionine</keyword>
<sequence>MQPAPRELFSYRKHWASRFGTAPFLPMSKEEMDALGWDSCDIIVVTGDAYVDHPSFGMAIIGRVLEAQGFRVGILAQPDWRSAEDFTRLGKPNLFFGITAGNMDSMVNRYTSDRRIRSDDAYTPAGEGGKRPDRSVIVYSQRVREAFNDVPIVIGGIEASLRRIAHFDYWSEKVRRSVLLDAKADLLVYGNGERQIVEIAHRLAKGQRIDQIDDLRGTAFVRHATPEGWTEIDSTSIDEPGPLNPPIDPYAANDAKSKAAMAAASHNASTGNISSTGAGSGAESSAQNAAAENISSAGGRPGTEVAAHSAAAENDSSAGAALGAELSVGGMPAKAAGAGEAEASAPACATAAKQPVAKVVKFHRHVPTADRAQSVIRMPSFEAVRDDAVLYAHASRILHLESNPGNARSLVQRHGNVDVWLNPPPLPLSMKEMDAIYELPYRRIPHPFYGEQKGANKIPAYEMIRFSIAIQRGCFGGCTFCSITEHEGRIIQNRSENSIIKEIETIRDSVPGFTGVISDLGGPTANMYRLACKSREIETACRRPSCVFPGICPNLNTNHTPLINLYRRARALPGIKKILIGSGVRYDLAVESPEYVKELVQHHVGGYLKIAPEAIGEGPLSKMMKPGVGTYYRFKELFEKFSKEAGKEQYLIPYFIAAHPGTTDEDMLELALWLKHNGYRADQVQAFLPSPMATATAMWHSGKNPLRKVTHGSEEVHIPKGLKVRRLHKAFLRWHDANNWPILRDALRRMGRADLIGAGKQHLIPAWQPLGTGDAHEGRRSKHAPRAGEHENKQAHDKRRHGAPQAARREDPRAATANGQRGYEASANAPGAKRAGGQGAISNAKRTGAQAAASNAKRAGAPQAAPKPTKFRTQHTGLKGVRMPRSK</sequence>
<dbReference type="InterPro" id="IPR020612">
    <property type="entry name" value="Methylthiotransferase_CS"/>
</dbReference>
<protein>
    <submittedName>
        <fullName evidence="9">YgiQ family radical SAM protein</fullName>
    </submittedName>
</protein>
<comment type="cofactor">
    <cofactor evidence="6">
        <name>[4Fe-4S] cluster</name>
        <dbReference type="ChEBI" id="CHEBI:49883"/>
    </cofactor>
    <text evidence="6">Binds 1 [4Fe-4S] cluster. The cluster is coordinated with 3 cysteines and an exchangeable S-adenosyl-L-methionine.</text>
</comment>
<feature type="binding site" evidence="6">
    <location>
        <position position="481"/>
    </location>
    <ligand>
        <name>[4Fe-4S] cluster</name>
        <dbReference type="ChEBI" id="CHEBI:49883"/>
        <note>4Fe-4S-S-AdoMet</note>
    </ligand>
</feature>
<dbReference type="InterPro" id="IPR024560">
    <property type="entry name" value="UPF0313_C"/>
</dbReference>
<feature type="binding site" evidence="6">
    <location>
        <position position="478"/>
    </location>
    <ligand>
        <name>[4Fe-4S] cluster</name>
        <dbReference type="ChEBI" id="CHEBI:49883"/>
        <note>4Fe-4S-S-AdoMet</note>
    </ligand>
</feature>
<feature type="domain" description="Radical SAM core" evidence="8">
    <location>
        <begin position="460"/>
        <end position="736"/>
    </location>
</feature>
<keyword evidence="4 6" id="KW-0408">Iron</keyword>
<evidence type="ECO:0000313" key="10">
    <source>
        <dbReference type="Proteomes" id="UP001595904"/>
    </source>
</evidence>
<keyword evidence="3 6" id="KW-0479">Metal-binding</keyword>
<evidence type="ECO:0000256" key="1">
    <source>
        <dbReference type="ARBA" id="ARBA00022485"/>
    </source>
</evidence>
<keyword evidence="5 6" id="KW-0411">Iron-sulfur</keyword>
<evidence type="ECO:0000256" key="4">
    <source>
        <dbReference type="ARBA" id="ARBA00023004"/>
    </source>
</evidence>
<evidence type="ECO:0000256" key="3">
    <source>
        <dbReference type="ARBA" id="ARBA00022723"/>
    </source>
</evidence>
<dbReference type="PROSITE" id="PS51918">
    <property type="entry name" value="RADICAL_SAM"/>
    <property type="match status" value="1"/>
</dbReference>
<evidence type="ECO:0000256" key="6">
    <source>
        <dbReference type="HAMAP-Rule" id="MF_01251"/>
    </source>
</evidence>
<evidence type="ECO:0000256" key="2">
    <source>
        <dbReference type="ARBA" id="ARBA00022691"/>
    </source>
</evidence>
<dbReference type="SFLD" id="SFLDS00029">
    <property type="entry name" value="Radical_SAM"/>
    <property type="match status" value="1"/>
</dbReference>
<comment type="caution">
    <text evidence="9">The sequence shown here is derived from an EMBL/GenBank/DDBJ whole genome shotgun (WGS) entry which is preliminary data.</text>
</comment>